<evidence type="ECO:0000256" key="3">
    <source>
        <dbReference type="ARBA" id="ARBA00022801"/>
    </source>
</evidence>
<evidence type="ECO:0000313" key="6">
    <source>
        <dbReference type="Proteomes" id="UP001152607"/>
    </source>
</evidence>
<proteinExistence type="inferred from homology"/>
<dbReference type="InterPro" id="IPR016125">
    <property type="entry name" value="Peptidase_C15-like"/>
</dbReference>
<gene>
    <name evidence="5" type="ORF">PDIGIT_LOCUS11910</name>
</gene>
<evidence type="ECO:0008006" key="7">
    <source>
        <dbReference type="Google" id="ProtNLM"/>
    </source>
</evidence>
<dbReference type="PANTHER" id="PTHR23402:SF1">
    <property type="entry name" value="PYROGLUTAMYL-PEPTIDASE I"/>
    <property type="match status" value="1"/>
</dbReference>
<keyword evidence="3" id="KW-0378">Hydrolase</keyword>
<keyword evidence="4" id="KW-0788">Thiol protease</keyword>
<accession>A0A9W4UM93</accession>
<dbReference type="OrthoDB" id="407146at2759"/>
<sequence length="262" mass="29182">MYRPLRTPFLTLLPRNSSWEIASQLPALLPATESNPTPIHIHVHYEPIRVAYQTVIDLVPKLLPADPSSPKPSQPPWQPDIILHIGLAASRPCYTLEQGSYSLGYGQLNDVDGNLFPDSKAKHKFPSTQFPARLETSFDTTDVLKRWREGIEGDEQIELPTVVQPSNDAGNFMCGFIYYNSLAHYYSINKAERPVVFLHVPDLTSSEKELENGKRVAIHLIQALVASRKESGVVDETMKIEKSSSGSADVDAAKNRTDVNFA</sequence>
<organism evidence="5 6">
    <name type="scientific">Periconia digitata</name>
    <dbReference type="NCBI Taxonomy" id="1303443"/>
    <lineage>
        <taxon>Eukaryota</taxon>
        <taxon>Fungi</taxon>
        <taxon>Dikarya</taxon>
        <taxon>Ascomycota</taxon>
        <taxon>Pezizomycotina</taxon>
        <taxon>Dothideomycetes</taxon>
        <taxon>Pleosporomycetidae</taxon>
        <taxon>Pleosporales</taxon>
        <taxon>Massarineae</taxon>
        <taxon>Periconiaceae</taxon>
        <taxon>Periconia</taxon>
    </lineage>
</organism>
<dbReference type="PANTHER" id="PTHR23402">
    <property type="entry name" value="PROTEASE FAMILY C15 PYROGLUTAMYL-PEPTIDASE I-RELATED"/>
    <property type="match status" value="1"/>
</dbReference>
<keyword evidence="2" id="KW-0645">Protease</keyword>
<keyword evidence="6" id="KW-1185">Reference proteome</keyword>
<dbReference type="Gene3D" id="3.40.630.20">
    <property type="entry name" value="Peptidase C15, pyroglutamyl peptidase I-like"/>
    <property type="match status" value="1"/>
</dbReference>
<evidence type="ECO:0000313" key="5">
    <source>
        <dbReference type="EMBL" id="CAI6338776.1"/>
    </source>
</evidence>
<comment type="similarity">
    <text evidence="1">Belongs to the peptidase C15 family.</text>
</comment>
<evidence type="ECO:0000256" key="2">
    <source>
        <dbReference type="ARBA" id="ARBA00022670"/>
    </source>
</evidence>
<protein>
    <recommendedName>
        <fullName evidence="7">Peptidase C15, pyroglutamyl peptidase I-like protein</fullName>
    </recommendedName>
</protein>
<dbReference type="AlphaFoldDB" id="A0A9W4UM93"/>
<dbReference type="GO" id="GO:0008234">
    <property type="term" value="F:cysteine-type peptidase activity"/>
    <property type="evidence" value="ECO:0007669"/>
    <property type="project" value="UniProtKB-KW"/>
</dbReference>
<reference evidence="5" key="1">
    <citation type="submission" date="2023-01" db="EMBL/GenBank/DDBJ databases">
        <authorList>
            <person name="Van Ghelder C."/>
            <person name="Rancurel C."/>
        </authorList>
    </citation>
    <scope>NUCLEOTIDE SEQUENCE</scope>
    <source>
        <strain evidence="5">CNCM I-4278</strain>
    </source>
</reference>
<dbReference type="Proteomes" id="UP001152607">
    <property type="component" value="Unassembled WGS sequence"/>
</dbReference>
<dbReference type="EMBL" id="CAOQHR010000008">
    <property type="protein sequence ID" value="CAI6338776.1"/>
    <property type="molecule type" value="Genomic_DNA"/>
</dbReference>
<dbReference type="InterPro" id="IPR036440">
    <property type="entry name" value="Peptidase_C15-like_sf"/>
</dbReference>
<evidence type="ECO:0000256" key="4">
    <source>
        <dbReference type="ARBA" id="ARBA00022807"/>
    </source>
</evidence>
<name>A0A9W4UM93_9PLEO</name>
<dbReference type="SUPFAM" id="SSF53182">
    <property type="entry name" value="Pyrrolidone carboxyl peptidase (pyroglutamate aminopeptidase)"/>
    <property type="match status" value="1"/>
</dbReference>
<evidence type="ECO:0000256" key="1">
    <source>
        <dbReference type="ARBA" id="ARBA00006641"/>
    </source>
</evidence>
<comment type="caution">
    <text evidence="5">The sequence shown here is derived from an EMBL/GenBank/DDBJ whole genome shotgun (WGS) entry which is preliminary data.</text>
</comment>
<dbReference type="GO" id="GO:0006508">
    <property type="term" value="P:proteolysis"/>
    <property type="evidence" value="ECO:0007669"/>
    <property type="project" value="UniProtKB-KW"/>
</dbReference>